<evidence type="ECO:0000313" key="2">
    <source>
        <dbReference type="Proteomes" id="UP000028045"/>
    </source>
</evidence>
<dbReference type="AlphaFoldDB" id="A0A084BCJ4"/>
<dbReference type="InterPro" id="IPR019405">
    <property type="entry name" value="Lactonase_7-beta_prop"/>
</dbReference>
<protein>
    <submittedName>
        <fullName evidence="1">Uncharacterized protein</fullName>
    </submittedName>
</protein>
<dbReference type="OrthoDB" id="10324614at2759"/>
<reference evidence="1 2" key="1">
    <citation type="journal article" date="2014" name="BMC Genomics">
        <title>Comparative genome sequencing reveals chemotype-specific gene clusters in the toxigenic black mold Stachybotrys.</title>
        <authorList>
            <person name="Semeiks J."/>
            <person name="Borek D."/>
            <person name="Otwinowski Z."/>
            <person name="Grishin N.V."/>
        </authorList>
    </citation>
    <scope>NUCLEOTIDE SEQUENCE [LARGE SCALE GENOMIC DNA]</scope>
    <source>
        <strain evidence="2">CBS 109288 / IBT 7711</strain>
    </source>
</reference>
<dbReference type="Pfam" id="PF10282">
    <property type="entry name" value="Lactonase"/>
    <property type="match status" value="1"/>
</dbReference>
<proteinExistence type="predicted"/>
<name>A0A084BCJ4_STACB</name>
<evidence type="ECO:0000313" key="1">
    <source>
        <dbReference type="EMBL" id="KEY75273.1"/>
    </source>
</evidence>
<gene>
    <name evidence="1" type="ORF">S7711_08619</name>
</gene>
<keyword evidence="2" id="KW-1185">Reference proteome</keyword>
<dbReference type="EMBL" id="KL647379">
    <property type="protein sequence ID" value="KEY75273.1"/>
    <property type="molecule type" value="Genomic_DNA"/>
</dbReference>
<organism evidence="1 2">
    <name type="scientific">Stachybotrys chartarum (strain CBS 109288 / IBT 7711)</name>
    <name type="common">Toxic black mold</name>
    <name type="synonym">Stilbospora chartarum</name>
    <dbReference type="NCBI Taxonomy" id="1280523"/>
    <lineage>
        <taxon>Eukaryota</taxon>
        <taxon>Fungi</taxon>
        <taxon>Dikarya</taxon>
        <taxon>Ascomycota</taxon>
        <taxon>Pezizomycotina</taxon>
        <taxon>Sordariomycetes</taxon>
        <taxon>Hypocreomycetidae</taxon>
        <taxon>Hypocreales</taxon>
        <taxon>Stachybotryaceae</taxon>
        <taxon>Stachybotrys</taxon>
    </lineage>
</organism>
<dbReference type="Proteomes" id="UP000028045">
    <property type="component" value="Unassembled WGS sequence"/>
</dbReference>
<accession>A0A084BCJ4</accession>
<dbReference type="HOGENOM" id="CLU_190156_0_0_1"/>
<sequence length="88" mass="9589">MSLIEKNSSNETYSVTYTESSLSFAKRQEISTFDPRSPPNAAANGEIALASNNADLYVSNRLTGDPTDSLCCWFERPDGSSMNTPNCT</sequence>
<dbReference type="InterPro" id="IPR015943">
    <property type="entry name" value="WD40/YVTN_repeat-like_dom_sf"/>
</dbReference>
<dbReference type="Gene3D" id="2.130.10.10">
    <property type="entry name" value="YVTN repeat-like/Quinoprotein amine dehydrogenase"/>
    <property type="match status" value="1"/>
</dbReference>